<keyword evidence="1" id="KW-0436">Ligase</keyword>
<dbReference type="Proteomes" id="UP000231371">
    <property type="component" value="Unassembled WGS sequence"/>
</dbReference>
<comment type="subunit">
    <text evidence="1">Heterotrimer of A, B and C subunits.</text>
</comment>
<keyword evidence="2" id="KW-0808">Transferase</keyword>
<comment type="function">
    <text evidence="1">Allows the formation of correctly charged Asn-tRNA(Asn) or Gln-tRNA(Gln) through the transamidation of misacylated Asp-tRNA(Asn) or Glu-tRNA(Gln) in organisms which lack either or both of asparaginyl-tRNA or glutaminyl-tRNA synthetases. The reaction takes place in the presence of glutamine and ATP through an activated phospho-Asp-tRNA(Asn) or phospho-Glu-tRNA(Gln).</text>
</comment>
<comment type="catalytic activity">
    <reaction evidence="1">
        <text>L-glutamyl-tRNA(Gln) + L-glutamine + ATP + H2O = L-glutaminyl-tRNA(Gln) + L-glutamate + ADP + phosphate + H(+)</text>
        <dbReference type="Rhea" id="RHEA:17521"/>
        <dbReference type="Rhea" id="RHEA-COMP:9681"/>
        <dbReference type="Rhea" id="RHEA-COMP:9684"/>
        <dbReference type="ChEBI" id="CHEBI:15377"/>
        <dbReference type="ChEBI" id="CHEBI:15378"/>
        <dbReference type="ChEBI" id="CHEBI:29985"/>
        <dbReference type="ChEBI" id="CHEBI:30616"/>
        <dbReference type="ChEBI" id="CHEBI:43474"/>
        <dbReference type="ChEBI" id="CHEBI:58359"/>
        <dbReference type="ChEBI" id="CHEBI:78520"/>
        <dbReference type="ChEBI" id="CHEBI:78521"/>
        <dbReference type="ChEBI" id="CHEBI:456216"/>
    </reaction>
</comment>
<dbReference type="SUPFAM" id="SSF141000">
    <property type="entry name" value="Glu-tRNAGln amidotransferase C subunit"/>
    <property type="match status" value="1"/>
</dbReference>
<keyword evidence="1" id="KW-0067">ATP-binding</keyword>
<reference evidence="2 3" key="1">
    <citation type="submission" date="2017-09" db="EMBL/GenBank/DDBJ databases">
        <title>Depth-based differentiation of microbial function through sediment-hosted aquifers and enrichment of novel symbionts in the deep terrestrial subsurface.</title>
        <authorList>
            <person name="Probst A.J."/>
            <person name="Ladd B."/>
            <person name="Jarett J.K."/>
            <person name="Geller-Mcgrath D.E."/>
            <person name="Sieber C.M."/>
            <person name="Emerson J.B."/>
            <person name="Anantharaman K."/>
            <person name="Thomas B.C."/>
            <person name="Malmstrom R."/>
            <person name="Stieglmeier M."/>
            <person name="Klingl A."/>
            <person name="Woyke T."/>
            <person name="Ryan C.M."/>
            <person name="Banfield J.F."/>
        </authorList>
    </citation>
    <scope>NUCLEOTIDE SEQUENCE [LARGE SCALE GENOMIC DNA]</scope>
    <source>
        <strain evidence="2">CG11_big_fil_rev_8_21_14_0_20_40_12</strain>
    </source>
</reference>
<comment type="catalytic activity">
    <reaction evidence="1">
        <text>L-aspartyl-tRNA(Asn) + L-glutamine + ATP + H2O = L-asparaginyl-tRNA(Asn) + L-glutamate + ADP + phosphate + 2 H(+)</text>
        <dbReference type="Rhea" id="RHEA:14513"/>
        <dbReference type="Rhea" id="RHEA-COMP:9674"/>
        <dbReference type="Rhea" id="RHEA-COMP:9677"/>
        <dbReference type="ChEBI" id="CHEBI:15377"/>
        <dbReference type="ChEBI" id="CHEBI:15378"/>
        <dbReference type="ChEBI" id="CHEBI:29985"/>
        <dbReference type="ChEBI" id="CHEBI:30616"/>
        <dbReference type="ChEBI" id="CHEBI:43474"/>
        <dbReference type="ChEBI" id="CHEBI:58359"/>
        <dbReference type="ChEBI" id="CHEBI:78515"/>
        <dbReference type="ChEBI" id="CHEBI:78516"/>
        <dbReference type="ChEBI" id="CHEBI:456216"/>
    </reaction>
</comment>
<protein>
    <recommendedName>
        <fullName evidence="1">Aspartyl/glutamyl-tRNA(Asn/Gln) amidotransferase subunit C</fullName>
        <shortName evidence="1">Asp/Glu-ADT subunit C</shortName>
        <ecNumber evidence="1">6.3.5.-</ecNumber>
    </recommendedName>
</protein>
<evidence type="ECO:0000313" key="3">
    <source>
        <dbReference type="Proteomes" id="UP000231371"/>
    </source>
</evidence>
<dbReference type="GO" id="GO:0006412">
    <property type="term" value="P:translation"/>
    <property type="evidence" value="ECO:0007669"/>
    <property type="project" value="UniProtKB-UniRule"/>
</dbReference>
<dbReference type="GO" id="GO:0006450">
    <property type="term" value="P:regulation of translational fidelity"/>
    <property type="evidence" value="ECO:0007669"/>
    <property type="project" value="InterPro"/>
</dbReference>
<comment type="caution">
    <text evidence="2">The sequence shown here is derived from an EMBL/GenBank/DDBJ whole genome shotgun (WGS) entry which is preliminary data.</text>
</comment>
<dbReference type="AlphaFoldDB" id="A0A2H0KIV1"/>
<dbReference type="GO" id="GO:0005524">
    <property type="term" value="F:ATP binding"/>
    <property type="evidence" value="ECO:0007669"/>
    <property type="project" value="UniProtKB-KW"/>
</dbReference>
<proteinExistence type="inferred from homology"/>
<dbReference type="EC" id="6.3.5.-" evidence="1"/>
<dbReference type="Pfam" id="PF02686">
    <property type="entry name" value="GatC"/>
    <property type="match status" value="1"/>
</dbReference>
<dbReference type="Gene3D" id="1.10.20.60">
    <property type="entry name" value="Glu-tRNAGln amidotransferase C subunit, N-terminal domain"/>
    <property type="match status" value="1"/>
</dbReference>
<organism evidence="2 3">
    <name type="scientific">Candidatus Shapirobacteria bacterium CG11_big_fil_rev_8_21_14_0_20_40_12</name>
    <dbReference type="NCBI Taxonomy" id="1974889"/>
    <lineage>
        <taxon>Bacteria</taxon>
        <taxon>Candidatus Shapironibacteriota</taxon>
    </lineage>
</organism>
<dbReference type="HAMAP" id="MF_00122">
    <property type="entry name" value="GatC"/>
    <property type="match status" value="1"/>
</dbReference>
<name>A0A2H0KIV1_9BACT</name>
<accession>A0A2H0KIV1</accession>
<dbReference type="GO" id="GO:0070681">
    <property type="term" value="P:glutaminyl-tRNAGln biosynthesis via transamidation"/>
    <property type="evidence" value="ECO:0007669"/>
    <property type="project" value="TreeGrafter"/>
</dbReference>
<sequence length="95" mass="10783">MARLTKDEIKHIAKLANLKVDDKQSALFAEQLSAVLDYFAQLEKAPTDSVLPLFNVNESKNVFREDKVSPCLTQKECLKNAKSIFNGYFKVKSIF</sequence>
<dbReference type="GO" id="GO:0050567">
    <property type="term" value="F:glutaminyl-tRNA synthase (glutamine-hydrolyzing) activity"/>
    <property type="evidence" value="ECO:0007669"/>
    <property type="project" value="UniProtKB-UniRule"/>
</dbReference>
<keyword evidence="1" id="KW-0547">Nucleotide-binding</keyword>
<dbReference type="EMBL" id="PCVI01000020">
    <property type="protein sequence ID" value="PIQ70304.1"/>
    <property type="molecule type" value="Genomic_DNA"/>
</dbReference>
<dbReference type="NCBIfam" id="TIGR00135">
    <property type="entry name" value="gatC"/>
    <property type="match status" value="1"/>
</dbReference>
<evidence type="ECO:0000313" key="2">
    <source>
        <dbReference type="EMBL" id="PIQ70304.1"/>
    </source>
</evidence>
<keyword evidence="1" id="KW-0648">Protein biosynthesis</keyword>
<dbReference type="PANTHER" id="PTHR15004:SF0">
    <property type="entry name" value="GLUTAMYL-TRNA(GLN) AMIDOTRANSFERASE SUBUNIT C, MITOCHONDRIAL"/>
    <property type="match status" value="1"/>
</dbReference>
<dbReference type="GO" id="GO:0016740">
    <property type="term" value="F:transferase activity"/>
    <property type="evidence" value="ECO:0007669"/>
    <property type="project" value="UniProtKB-KW"/>
</dbReference>
<dbReference type="GO" id="GO:0050566">
    <property type="term" value="F:asparaginyl-tRNA synthase (glutamine-hydrolyzing) activity"/>
    <property type="evidence" value="ECO:0007669"/>
    <property type="project" value="RHEA"/>
</dbReference>
<dbReference type="PANTHER" id="PTHR15004">
    <property type="entry name" value="GLUTAMYL-TRNA(GLN) AMIDOTRANSFERASE SUBUNIT C, MITOCHONDRIAL"/>
    <property type="match status" value="1"/>
</dbReference>
<dbReference type="InterPro" id="IPR036113">
    <property type="entry name" value="Asp/Glu-ADT_sf_sub_c"/>
</dbReference>
<evidence type="ECO:0000256" key="1">
    <source>
        <dbReference type="HAMAP-Rule" id="MF_00122"/>
    </source>
</evidence>
<gene>
    <name evidence="1" type="primary">gatC</name>
    <name evidence="2" type="ORF">COV89_01170</name>
</gene>
<comment type="similarity">
    <text evidence="1">Belongs to the GatC family.</text>
</comment>
<dbReference type="InterPro" id="IPR003837">
    <property type="entry name" value="GatC"/>
</dbReference>